<evidence type="ECO:0000313" key="1">
    <source>
        <dbReference type="EMBL" id="QPH49804.1"/>
    </source>
</evidence>
<dbReference type="Gene3D" id="2.40.10.270">
    <property type="entry name" value="Bacteriophage SPP1 head-tail adaptor protein"/>
    <property type="match status" value="1"/>
</dbReference>
<dbReference type="InterPro" id="IPR038666">
    <property type="entry name" value="SSP1_head-tail_sf"/>
</dbReference>
<dbReference type="Pfam" id="PF05521">
    <property type="entry name" value="Phage_HCP"/>
    <property type="match status" value="1"/>
</dbReference>
<protein>
    <submittedName>
        <fullName evidence="1">Phage head closure protein</fullName>
    </submittedName>
</protein>
<evidence type="ECO:0000313" key="2">
    <source>
        <dbReference type="Proteomes" id="UP000594430"/>
    </source>
</evidence>
<name>A0A7S9L934_9PSED</name>
<gene>
    <name evidence="1" type="ORF">IZU98_03480</name>
</gene>
<organism evidence="1 2">
    <name type="scientific">Pseudomonas fulva</name>
    <dbReference type="NCBI Taxonomy" id="47880"/>
    <lineage>
        <taxon>Bacteria</taxon>
        <taxon>Pseudomonadati</taxon>
        <taxon>Pseudomonadota</taxon>
        <taxon>Gammaproteobacteria</taxon>
        <taxon>Pseudomonadales</taxon>
        <taxon>Pseudomonadaceae</taxon>
        <taxon>Pseudomonas</taxon>
    </lineage>
</organism>
<dbReference type="RefSeq" id="WP_181074186.1">
    <property type="nucleotide sequence ID" value="NZ_BQIN01000030.1"/>
</dbReference>
<dbReference type="EMBL" id="CP064946">
    <property type="protein sequence ID" value="QPH49804.1"/>
    <property type="molecule type" value="Genomic_DNA"/>
</dbReference>
<dbReference type="NCBIfam" id="TIGR01563">
    <property type="entry name" value="gp16_SPP1"/>
    <property type="match status" value="1"/>
</dbReference>
<accession>A0A7S9L934</accession>
<dbReference type="GeneID" id="93440642"/>
<dbReference type="InterPro" id="IPR008767">
    <property type="entry name" value="Phage_SPP1_head-tail_adaptor"/>
</dbReference>
<proteinExistence type="predicted"/>
<dbReference type="AlphaFoldDB" id="A0A7S9L934"/>
<sequence>MQAGKLRHRIDIQEQQTLRDPVTGEFGETEWVTRWARCPAQVQPMSTRDVVAARANQSEATARMVIRYRPGVLSTMRILYRGEVYSIEGPPLEDAESGQDYLTLLVSKGVKDG</sequence>
<dbReference type="Proteomes" id="UP000594430">
    <property type="component" value="Chromosome"/>
</dbReference>
<reference evidence="1 2" key="1">
    <citation type="submission" date="2020-11" db="EMBL/GenBank/DDBJ databases">
        <title>Pseudomonas fulva producing VIM-24.</title>
        <authorList>
            <person name="Liu S."/>
        </authorList>
    </citation>
    <scope>NUCLEOTIDE SEQUENCE [LARGE SCALE GENOMIC DNA]</scope>
    <source>
        <strain evidence="1 2">ZDHY414</strain>
    </source>
</reference>